<accession>A0A6G0W9D8</accession>
<dbReference type="Proteomes" id="UP000481153">
    <property type="component" value="Unassembled WGS sequence"/>
</dbReference>
<keyword evidence="2" id="KW-1185">Reference proteome</keyword>
<reference evidence="1 2" key="1">
    <citation type="submission" date="2019-07" db="EMBL/GenBank/DDBJ databases">
        <title>Genomics analysis of Aphanomyces spp. identifies a new class of oomycete effector associated with host adaptation.</title>
        <authorList>
            <person name="Gaulin E."/>
        </authorList>
    </citation>
    <scope>NUCLEOTIDE SEQUENCE [LARGE SCALE GENOMIC DNA]</scope>
    <source>
        <strain evidence="1 2">ATCC 201684</strain>
    </source>
</reference>
<dbReference type="EMBL" id="VJMJ01000295">
    <property type="protein sequence ID" value="KAF0723794.1"/>
    <property type="molecule type" value="Genomic_DNA"/>
</dbReference>
<dbReference type="AlphaFoldDB" id="A0A6G0W9D8"/>
<protein>
    <submittedName>
        <fullName evidence="1">Uncharacterized protein</fullName>
    </submittedName>
</protein>
<gene>
    <name evidence="1" type="ORF">Ae201684_017370</name>
</gene>
<comment type="caution">
    <text evidence="1">The sequence shown here is derived from an EMBL/GenBank/DDBJ whole genome shotgun (WGS) entry which is preliminary data.</text>
</comment>
<name>A0A6G0W9D8_9STRA</name>
<organism evidence="1 2">
    <name type="scientific">Aphanomyces euteiches</name>
    <dbReference type="NCBI Taxonomy" id="100861"/>
    <lineage>
        <taxon>Eukaryota</taxon>
        <taxon>Sar</taxon>
        <taxon>Stramenopiles</taxon>
        <taxon>Oomycota</taxon>
        <taxon>Saprolegniomycetes</taxon>
        <taxon>Saprolegniales</taxon>
        <taxon>Verrucalvaceae</taxon>
        <taxon>Aphanomyces</taxon>
    </lineage>
</organism>
<dbReference type="VEuPathDB" id="FungiDB:AeMF1_003934"/>
<dbReference type="VEuPathDB" id="FungiDB:AeMF1_003935"/>
<evidence type="ECO:0000313" key="2">
    <source>
        <dbReference type="Proteomes" id="UP000481153"/>
    </source>
</evidence>
<proteinExistence type="predicted"/>
<sequence length="227" mass="26065">MGSDTEVTDLTVRITASYVEEIRWMTAVSRFPPYQIVVDEPEEETWRRVVQQFPVVEYIVVHSSEWFARKFTQEVLKLVKKKSDIQLKDLLDYALFAIHQMVLYTKHKFDTEGAQMMAVSYANISTCDDQPAMKIRRLEFGSSAMHWHLANLVDESVSDISKAGNGFYNRSKANLSPWEAKCCFPRIDQDVLLYLSVLGGHSRSAYASKFNVHNSTKHVFEKTKGVV</sequence>
<evidence type="ECO:0000313" key="1">
    <source>
        <dbReference type="EMBL" id="KAF0723794.1"/>
    </source>
</evidence>